<comment type="subcellular location">
    <subcellularLocation>
        <location evidence="1">Membrane</location>
    </subcellularLocation>
</comment>
<dbReference type="PANTHER" id="PTHR10984:SF58">
    <property type="entry name" value="OS05G0490200 PROTEIN"/>
    <property type="match status" value="1"/>
</dbReference>
<dbReference type="OrthoDB" id="270930at2759"/>
<evidence type="ECO:0000256" key="2">
    <source>
        <dbReference type="ARBA" id="ARBA00022692"/>
    </source>
</evidence>
<evidence type="ECO:0000313" key="9">
    <source>
        <dbReference type="Proteomes" id="UP001151287"/>
    </source>
</evidence>
<dbReference type="InterPro" id="IPR045888">
    <property type="entry name" value="Erv"/>
</dbReference>
<evidence type="ECO:0000256" key="5">
    <source>
        <dbReference type="SAM" id="Phobius"/>
    </source>
</evidence>
<keyword evidence="4 5" id="KW-0472">Membrane</keyword>
<dbReference type="PANTHER" id="PTHR10984">
    <property type="entry name" value="ENDOPLASMIC RETICULUM-GOLGI INTERMEDIATE COMPARTMENT PROTEIN"/>
    <property type="match status" value="1"/>
</dbReference>
<gene>
    <name evidence="8" type="ORF">LUZ63_018111</name>
</gene>
<evidence type="ECO:0000256" key="3">
    <source>
        <dbReference type="ARBA" id="ARBA00022989"/>
    </source>
</evidence>
<protein>
    <recommendedName>
        <fullName evidence="10">Endoplasmic reticulum-Golgi intermediate compartment protein 3</fullName>
    </recommendedName>
</protein>
<keyword evidence="3 5" id="KW-1133">Transmembrane helix</keyword>
<evidence type="ECO:0000313" key="8">
    <source>
        <dbReference type="EMBL" id="KAJ1686721.1"/>
    </source>
</evidence>
<dbReference type="GO" id="GO:0030134">
    <property type="term" value="C:COPII-coated ER to Golgi transport vesicle"/>
    <property type="evidence" value="ECO:0007669"/>
    <property type="project" value="TreeGrafter"/>
</dbReference>
<evidence type="ECO:0000259" key="6">
    <source>
        <dbReference type="Pfam" id="PF07970"/>
    </source>
</evidence>
<dbReference type="AlphaFoldDB" id="A0A9Q0C3Q6"/>
<reference evidence="8" key="1">
    <citation type="journal article" date="2022" name="Cell">
        <title>Repeat-based holocentromeres influence genome architecture and karyotype evolution.</title>
        <authorList>
            <person name="Hofstatter P.G."/>
            <person name="Thangavel G."/>
            <person name="Lux T."/>
            <person name="Neumann P."/>
            <person name="Vondrak T."/>
            <person name="Novak P."/>
            <person name="Zhang M."/>
            <person name="Costa L."/>
            <person name="Castellani M."/>
            <person name="Scott A."/>
            <person name="Toegelov H."/>
            <person name="Fuchs J."/>
            <person name="Mata-Sucre Y."/>
            <person name="Dias Y."/>
            <person name="Vanzela A.L.L."/>
            <person name="Huettel B."/>
            <person name="Almeida C.C.S."/>
            <person name="Simkova H."/>
            <person name="Souza G."/>
            <person name="Pedrosa-Harand A."/>
            <person name="Macas J."/>
            <person name="Mayer K.F.X."/>
            <person name="Houben A."/>
            <person name="Marques A."/>
        </authorList>
    </citation>
    <scope>NUCLEOTIDE SEQUENCE</scope>
    <source>
        <strain evidence="8">RhyBre1mFocal</strain>
    </source>
</reference>
<keyword evidence="2 5" id="KW-0812">Transmembrane</keyword>
<dbReference type="Pfam" id="PF13850">
    <property type="entry name" value="ERGIC_N"/>
    <property type="match status" value="1"/>
</dbReference>
<dbReference type="Pfam" id="PF07970">
    <property type="entry name" value="COPIIcoated_ERV"/>
    <property type="match status" value="1"/>
</dbReference>
<dbReference type="InterPro" id="IPR012936">
    <property type="entry name" value="Erv_C"/>
</dbReference>
<comment type="caution">
    <text evidence="8">The sequence shown here is derived from an EMBL/GenBank/DDBJ whole genome shotgun (WGS) entry which is preliminary data.</text>
</comment>
<accession>A0A9Q0C3Q6</accession>
<feature type="transmembrane region" description="Helical" evidence="5">
    <location>
        <begin position="345"/>
        <end position="371"/>
    </location>
</feature>
<keyword evidence="9" id="KW-1185">Reference proteome</keyword>
<sequence length="388" mass="43584">MKNMGFLNKLKSLDAYPKINEDFYKRTLSGGIITAISAVVILLLFFSETRLYLKTATETNLVVDTSRGERLLVYFDVTFPEVPCTLLSVDTQDISGEQHYDIRHDMTKKRLHVHGHVIEATRDGIGAPKIDRPLQKHGGRLEHDEKYCGTCYGAEATEDQCCNNCEEVQEAYKKKGWALPNIDLIDQCARESFVERVKAQQGEGCNVGGFLDVSKVAGNVHFMPGKGYHHSNVQLQELSEFKLDNFNISHTINKLSFGQKIPGVVNPLDGAMWTQTGSSGTYQYFIKVVPTIYTDVAGHEIKSNQFSVTEHFKDGNIKQKSQAGVVIYYDFSPIKVIFKEEKRSFLHYLTNLCAIVGGVFTVSGIVDSFIYHGQKAIKKKKIDLGKYT</sequence>
<organism evidence="8 9">
    <name type="scientific">Rhynchospora breviuscula</name>
    <dbReference type="NCBI Taxonomy" id="2022672"/>
    <lineage>
        <taxon>Eukaryota</taxon>
        <taxon>Viridiplantae</taxon>
        <taxon>Streptophyta</taxon>
        <taxon>Embryophyta</taxon>
        <taxon>Tracheophyta</taxon>
        <taxon>Spermatophyta</taxon>
        <taxon>Magnoliopsida</taxon>
        <taxon>Liliopsida</taxon>
        <taxon>Poales</taxon>
        <taxon>Cyperaceae</taxon>
        <taxon>Cyperoideae</taxon>
        <taxon>Rhynchosporeae</taxon>
        <taxon>Rhynchospora</taxon>
    </lineage>
</organism>
<evidence type="ECO:0008006" key="10">
    <source>
        <dbReference type="Google" id="ProtNLM"/>
    </source>
</evidence>
<feature type="transmembrane region" description="Helical" evidence="5">
    <location>
        <begin position="28"/>
        <end position="46"/>
    </location>
</feature>
<dbReference type="Proteomes" id="UP001151287">
    <property type="component" value="Unassembled WGS sequence"/>
</dbReference>
<evidence type="ECO:0000259" key="7">
    <source>
        <dbReference type="Pfam" id="PF13850"/>
    </source>
</evidence>
<proteinExistence type="predicted"/>
<evidence type="ECO:0000256" key="4">
    <source>
        <dbReference type="ARBA" id="ARBA00023136"/>
    </source>
</evidence>
<feature type="domain" description="Endoplasmic reticulum vesicle transporter C-terminal" evidence="6">
    <location>
        <begin position="151"/>
        <end position="367"/>
    </location>
</feature>
<dbReference type="GO" id="GO:0016020">
    <property type="term" value="C:membrane"/>
    <property type="evidence" value="ECO:0007669"/>
    <property type="project" value="UniProtKB-SubCell"/>
</dbReference>
<feature type="domain" description="Endoplasmic reticulum vesicle transporter N-terminal" evidence="7">
    <location>
        <begin position="10"/>
        <end position="99"/>
    </location>
</feature>
<evidence type="ECO:0000256" key="1">
    <source>
        <dbReference type="ARBA" id="ARBA00004370"/>
    </source>
</evidence>
<dbReference type="EMBL" id="JAMQYH010000005">
    <property type="protein sequence ID" value="KAJ1686721.1"/>
    <property type="molecule type" value="Genomic_DNA"/>
</dbReference>
<dbReference type="InterPro" id="IPR039542">
    <property type="entry name" value="Erv_N"/>
</dbReference>
<dbReference type="GO" id="GO:0005783">
    <property type="term" value="C:endoplasmic reticulum"/>
    <property type="evidence" value="ECO:0007669"/>
    <property type="project" value="TreeGrafter"/>
</dbReference>
<name>A0A9Q0C3Q6_9POAL</name>